<dbReference type="InterPro" id="IPR009057">
    <property type="entry name" value="Homeodomain-like_sf"/>
</dbReference>
<dbReference type="EMBL" id="UHDZ01000001">
    <property type="protein sequence ID" value="SUM69274.1"/>
    <property type="molecule type" value="Genomic_DNA"/>
</dbReference>
<dbReference type="InterPro" id="IPR018060">
    <property type="entry name" value="HTH_AraC"/>
</dbReference>
<keyword evidence="3" id="KW-0804">Transcription</keyword>
<dbReference type="GeneID" id="93796145"/>
<sequence>MIDNYTIRVFNHLAIETTTALNVRVFYCLKGKCNITINIQEFELRKDEIAFVIVNDTYSLVSTKNSTCCVIDIPIHYYFRYNQQHLLSNGMKVDKGRIKYWIFQLLKLHCLSKVDKLETNKLIQYLLIELGNLKLQPVKFNRHMYFSEEVHQYLVDHHESKINKQDLANAVNMSNQSLTQMFKQTPFQTFNQYLNQIRLKFCLTDILTTHRPIEDIAIDHGFHHYYRFIQLFKDTYGRTPKLIRKDCITTSMFKKSSEEINLDRHILKFINDLQDTASGVIDVKQLAISEEELKY</sequence>
<evidence type="ECO:0000256" key="1">
    <source>
        <dbReference type="ARBA" id="ARBA00023015"/>
    </source>
</evidence>
<evidence type="ECO:0000256" key="3">
    <source>
        <dbReference type="ARBA" id="ARBA00023163"/>
    </source>
</evidence>
<protein>
    <submittedName>
        <fullName evidence="5">Transcription regulator</fullName>
    </submittedName>
</protein>
<dbReference type="PROSITE" id="PS01124">
    <property type="entry name" value="HTH_ARAC_FAMILY_2"/>
    <property type="match status" value="1"/>
</dbReference>
<dbReference type="Pfam" id="PF12833">
    <property type="entry name" value="HTH_18"/>
    <property type="match status" value="1"/>
</dbReference>
<dbReference type="PANTHER" id="PTHR43280:SF34">
    <property type="entry name" value="ARAC-FAMILY TRANSCRIPTIONAL REGULATOR"/>
    <property type="match status" value="1"/>
</dbReference>
<proteinExistence type="predicted"/>
<evidence type="ECO:0000313" key="6">
    <source>
        <dbReference type="Proteomes" id="UP000255425"/>
    </source>
</evidence>
<keyword evidence="6" id="KW-1185">Reference proteome</keyword>
<keyword evidence="1" id="KW-0805">Transcription regulation</keyword>
<gene>
    <name evidence="5" type="primary">soxS</name>
    <name evidence="5" type="ORF">NCTC11807_00784</name>
</gene>
<reference evidence="5 6" key="1">
    <citation type="submission" date="2018-06" db="EMBL/GenBank/DDBJ databases">
        <authorList>
            <consortium name="Pathogen Informatics"/>
            <person name="Doyle S."/>
        </authorList>
    </citation>
    <scope>NUCLEOTIDE SEQUENCE [LARGE SCALE GENOMIC DNA]</scope>
    <source>
        <strain evidence="5 6">NCTC11807</strain>
    </source>
</reference>
<evidence type="ECO:0000259" key="4">
    <source>
        <dbReference type="PROSITE" id="PS01124"/>
    </source>
</evidence>
<evidence type="ECO:0000256" key="2">
    <source>
        <dbReference type="ARBA" id="ARBA00023125"/>
    </source>
</evidence>
<dbReference type="SUPFAM" id="SSF46689">
    <property type="entry name" value="Homeodomain-like"/>
    <property type="match status" value="1"/>
</dbReference>
<keyword evidence="2" id="KW-0238">DNA-binding</keyword>
<feature type="domain" description="HTH araC/xylS-type" evidence="4">
    <location>
        <begin position="148"/>
        <end position="246"/>
    </location>
</feature>
<dbReference type="RefSeq" id="WP_232619680.1">
    <property type="nucleotide sequence ID" value="NZ_CP066042.1"/>
</dbReference>
<evidence type="ECO:0000313" key="5">
    <source>
        <dbReference type="EMBL" id="SUM69274.1"/>
    </source>
</evidence>
<dbReference type="GO" id="GO:0003700">
    <property type="term" value="F:DNA-binding transcription factor activity"/>
    <property type="evidence" value="ECO:0007669"/>
    <property type="project" value="InterPro"/>
</dbReference>
<dbReference type="SMART" id="SM00342">
    <property type="entry name" value="HTH_ARAC"/>
    <property type="match status" value="1"/>
</dbReference>
<dbReference type="Proteomes" id="UP000255425">
    <property type="component" value="Unassembled WGS sequence"/>
</dbReference>
<dbReference type="PANTHER" id="PTHR43280">
    <property type="entry name" value="ARAC-FAMILY TRANSCRIPTIONAL REGULATOR"/>
    <property type="match status" value="1"/>
</dbReference>
<name>A0A380GZP4_9STAP</name>
<accession>A0A380GZP4</accession>
<dbReference type="GO" id="GO:0043565">
    <property type="term" value="F:sequence-specific DNA binding"/>
    <property type="evidence" value="ECO:0007669"/>
    <property type="project" value="InterPro"/>
</dbReference>
<dbReference type="AlphaFoldDB" id="A0A380GZP4"/>
<organism evidence="5 6">
    <name type="scientific">Staphylococcus saccharolyticus</name>
    <dbReference type="NCBI Taxonomy" id="33028"/>
    <lineage>
        <taxon>Bacteria</taxon>
        <taxon>Bacillati</taxon>
        <taxon>Bacillota</taxon>
        <taxon>Bacilli</taxon>
        <taxon>Bacillales</taxon>
        <taxon>Staphylococcaceae</taxon>
        <taxon>Staphylococcus</taxon>
    </lineage>
</organism>
<dbReference type="Gene3D" id="1.10.10.60">
    <property type="entry name" value="Homeodomain-like"/>
    <property type="match status" value="1"/>
</dbReference>